<dbReference type="GO" id="GO:0005739">
    <property type="term" value="C:mitochondrion"/>
    <property type="evidence" value="ECO:0007669"/>
    <property type="project" value="TreeGrafter"/>
</dbReference>
<keyword evidence="4" id="KW-1185">Reference proteome</keyword>
<sequence>MEWASRAMSAASKASSNNTVINVFLLGCFGALSIRSVNQQRNIEALEAEKESLVKANKAMKKAMWDWKQQLFAEASADAPLVPLSKLKAIYGEASPLKSAGDAEKGDGKPPVSKILI</sequence>
<dbReference type="OrthoDB" id="1857819at2759"/>
<dbReference type="AlphaFoldDB" id="A0A5J5BTJ6"/>
<gene>
    <name evidence="3" type="ORF">F0562_002858</name>
</gene>
<dbReference type="PANTHER" id="PTHR38355:SF1">
    <property type="entry name" value="OS06G0149500 PROTEIN"/>
    <property type="match status" value="1"/>
</dbReference>
<evidence type="ECO:0000313" key="4">
    <source>
        <dbReference type="Proteomes" id="UP000325577"/>
    </source>
</evidence>
<protein>
    <submittedName>
        <fullName evidence="3">Uncharacterized protein</fullName>
    </submittedName>
</protein>
<evidence type="ECO:0000313" key="3">
    <source>
        <dbReference type="EMBL" id="KAA8546403.1"/>
    </source>
</evidence>
<dbReference type="PANTHER" id="PTHR38355">
    <property type="entry name" value="OS06G0149500 PROTEIN"/>
    <property type="match status" value="1"/>
</dbReference>
<accession>A0A5J5BTJ6</accession>
<evidence type="ECO:0000256" key="1">
    <source>
        <dbReference type="SAM" id="Coils"/>
    </source>
</evidence>
<feature type="coiled-coil region" evidence="1">
    <location>
        <begin position="36"/>
        <end position="63"/>
    </location>
</feature>
<dbReference type="EMBL" id="CM018032">
    <property type="protein sequence ID" value="KAA8546403.1"/>
    <property type="molecule type" value="Genomic_DNA"/>
</dbReference>
<dbReference type="Proteomes" id="UP000325577">
    <property type="component" value="Linkage Group LG1"/>
</dbReference>
<proteinExistence type="predicted"/>
<keyword evidence="1" id="KW-0175">Coiled coil</keyword>
<organism evidence="3 4">
    <name type="scientific">Nyssa sinensis</name>
    <dbReference type="NCBI Taxonomy" id="561372"/>
    <lineage>
        <taxon>Eukaryota</taxon>
        <taxon>Viridiplantae</taxon>
        <taxon>Streptophyta</taxon>
        <taxon>Embryophyta</taxon>
        <taxon>Tracheophyta</taxon>
        <taxon>Spermatophyta</taxon>
        <taxon>Magnoliopsida</taxon>
        <taxon>eudicotyledons</taxon>
        <taxon>Gunneridae</taxon>
        <taxon>Pentapetalae</taxon>
        <taxon>asterids</taxon>
        <taxon>Cornales</taxon>
        <taxon>Nyssaceae</taxon>
        <taxon>Nyssa</taxon>
    </lineage>
</organism>
<evidence type="ECO:0000256" key="2">
    <source>
        <dbReference type="SAM" id="MobiDB-lite"/>
    </source>
</evidence>
<name>A0A5J5BTJ6_9ASTE</name>
<dbReference type="PROSITE" id="PS51257">
    <property type="entry name" value="PROKAR_LIPOPROTEIN"/>
    <property type="match status" value="1"/>
</dbReference>
<feature type="region of interest" description="Disordered" evidence="2">
    <location>
        <begin position="97"/>
        <end position="117"/>
    </location>
</feature>
<reference evidence="3 4" key="1">
    <citation type="submission" date="2019-09" db="EMBL/GenBank/DDBJ databases">
        <title>A chromosome-level genome assembly of the Chinese tupelo Nyssa sinensis.</title>
        <authorList>
            <person name="Yang X."/>
            <person name="Kang M."/>
            <person name="Yang Y."/>
            <person name="Xiong H."/>
            <person name="Wang M."/>
            <person name="Zhang Z."/>
            <person name="Wang Z."/>
            <person name="Wu H."/>
            <person name="Ma T."/>
            <person name="Liu J."/>
            <person name="Xi Z."/>
        </authorList>
    </citation>
    <scope>NUCLEOTIDE SEQUENCE [LARGE SCALE GENOMIC DNA]</scope>
    <source>
        <strain evidence="3">J267</strain>
        <tissue evidence="3">Leaf</tissue>
    </source>
</reference>